<evidence type="ECO:0000256" key="5">
    <source>
        <dbReference type="ARBA" id="ARBA00022664"/>
    </source>
</evidence>
<keyword evidence="5" id="KW-0507">mRNA processing</keyword>
<keyword evidence="4" id="KW-0963">Cytoplasm</keyword>
<dbReference type="InterPro" id="IPR047575">
    <property type="entry name" value="Sm"/>
</dbReference>
<proteinExistence type="inferred from homology"/>
<organism evidence="14 15">
    <name type="scientific">Trichophyton equinum (strain ATCC MYA-4606 / CBS 127.97)</name>
    <name type="common">Horse ringworm fungus</name>
    <dbReference type="NCBI Taxonomy" id="559882"/>
    <lineage>
        <taxon>Eukaryota</taxon>
        <taxon>Fungi</taxon>
        <taxon>Dikarya</taxon>
        <taxon>Ascomycota</taxon>
        <taxon>Pezizomycotina</taxon>
        <taxon>Eurotiomycetes</taxon>
        <taxon>Eurotiomycetidae</taxon>
        <taxon>Onygenales</taxon>
        <taxon>Arthrodermataceae</taxon>
        <taxon>Trichophyton</taxon>
    </lineage>
</organism>
<keyword evidence="15" id="KW-1185">Reference proteome</keyword>
<evidence type="ECO:0000256" key="2">
    <source>
        <dbReference type="ARBA" id="ARBA00004496"/>
    </source>
</evidence>
<evidence type="ECO:0000256" key="10">
    <source>
        <dbReference type="ARBA" id="ARBA00025892"/>
    </source>
</evidence>
<feature type="domain" description="Sm" evidence="13">
    <location>
        <begin position="4"/>
        <end position="99"/>
    </location>
</feature>
<evidence type="ECO:0000256" key="6">
    <source>
        <dbReference type="ARBA" id="ARBA00022884"/>
    </source>
</evidence>
<evidence type="ECO:0000256" key="7">
    <source>
        <dbReference type="ARBA" id="ARBA00023187"/>
    </source>
</evidence>
<dbReference type="GO" id="GO:0005687">
    <property type="term" value="C:U4 snRNP"/>
    <property type="evidence" value="ECO:0007669"/>
    <property type="project" value="TreeGrafter"/>
</dbReference>
<accession>F2PW30</accession>
<dbReference type="PROSITE" id="PS52002">
    <property type="entry name" value="SM"/>
    <property type="match status" value="1"/>
</dbReference>
<dbReference type="GO" id="GO:0071004">
    <property type="term" value="C:U2-type prespliceosome"/>
    <property type="evidence" value="ECO:0007669"/>
    <property type="project" value="TreeGrafter"/>
</dbReference>
<dbReference type="GO" id="GO:0005685">
    <property type="term" value="C:U1 snRNP"/>
    <property type="evidence" value="ECO:0007669"/>
    <property type="project" value="TreeGrafter"/>
</dbReference>
<gene>
    <name evidence="14" type="ORF">TEQG_05211</name>
</gene>
<evidence type="ECO:0000256" key="8">
    <source>
        <dbReference type="ARBA" id="ARBA00023242"/>
    </source>
</evidence>
<comment type="subunit">
    <text evidence="10">Component of the heptameric LSM1-LSM7 complex, which consists of LSM1, LSM2, LSM3, LSM4, LSM5, LSM6 and LSM7. Component of the heptameric LSM2-LSM8 complex, which consists of LSM2, LSM3, LSM4, LSM5, LSM6, LSM7 and LSM8. The LSm subunits form a seven-membered ring structure with a doughnut shape.</text>
</comment>
<evidence type="ECO:0000259" key="13">
    <source>
        <dbReference type="PROSITE" id="PS52002"/>
    </source>
</evidence>
<evidence type="ECO:0000313" key="14">
    <source>
        <dbReference type="EMBL" id="EGE06098.1"/>
    </source>
</evidence>
<keyword evidence="8" id="KW-0539">Nucleus</keyword>
<dbReference type="GO" id="GO:0071013">
    <property type="term" value="C:catalytic step 2 spliceosome"/>
    <property type="evidence" value="ECO:0007669"/>
    <property type="project" value="TreeGrafter"/>
</dbReference>
<dbReference type="GO" id="GO:0005682">
    <property type="term" value="C:U5 snRNP"/>
    <property type="evidence" value="ECO:0007669"/>
    <property type="project" value="TreeGrafter"/>
</dbReference>
<dbReference type="HOGENOM" id="CLU_076902_1_1_1"/>
<feature type="region of interest" description="Disordered" evidence="12">
    <location>
        <begin position="52"/>
        <end position="73"/>
    </location>
</feature>
<evidence type="ECO:0000256" key="12">
    <source>
        <dbReference type="SAM" id="MobiDB-lite"/>
    </source>
</evidence>
<keyword evidence="9" id="KW-0687">Ribonucleoprotein</keyword>
<evidence type="ECO:0000313" key="15">
    <source>
        <dbReference type="Proteomes" id="UP000009169"/>
    </source>
</evidence>
<dbReference type="OrthoDB" id="2020720at2759"/>
<dbReference type="eggNOG" id="KOG3168">
    <property type="taxonomic scope" value="Eukaryota"/>
</dbReference>
<dbReference type="PANTHER" id="PTHR10701:SF0">
    <property type="entry name" value="SMALL NUCLEAR RIBONUCLEOPROTEIN-ASSOCIATED PROTEIN B"/>
    <property type="match status" value="1"/>
</dbReference>
<name>F2PW30_TRIEC</name>
<sequence length="240" mass="25573">MASNKQGKMQNLINYRMRVTLTDGRQMTGQMLAFDKHMNLVLADTEEFRRVKKKSGKGGQAAPGSSSTTPLVEAEEKRTLGLTIVRGTHVVSCSVDGPPPAEPAARLGTTAAGLAGVSATLAAGPGISKPAGRGLPVGLGGPAAGVGGPPPPAGFGAFPPPSGIPRWTASWFWRSRRTSWRTTWIWATTRLRGSWSSWRTSWRIPTTARLPASGTGKRLPTRHGRTMIPALLGVTKRRLF</sequence>
<dbReference type="EMBL" id="DS995744">
    <property type="protein sequence ID" value="EGE06098.1"/>
    <property type="molecule type" value="Genomic_DNA"/>
</dbReference>
<keyword evidence="7" id="KW-0508">mRNA splicing</keyword>
<dbReference type="PANTHER" id="PTHR10701">
    <property type="entry name" value="SMALL NUCLEAR RIBONUCLEOPROTEIN-ASSOCIATED PROTEIN B AND N"/>
    <property type="match status" value="1"/>
</dbReference>
<reference evidence="15" key="1">
    <citation type="journal article" date="2012" name="MBio">
        <title>Comparative genome analysis of Trichophyton rubrum and related dermatophytes reveals candidate genes involved in infection.</title>
        <authorList>
            <person name="Martinez D.A."/>
            <person name="Oliver B.G."/>
            <person name="Graeser Y."/>
            <person name="Goldberg J.M."/>
            <person name="Li W."/>
            <person name="Martinez-Rossi N.M."/>
            <person name="Monod M."/>
            <person name="Shelest E."/>
            <person name="Barton R.C."/>
            <person name="Birch E."/>
            <person name="Brakhage A.A."/>
            <person name="Chen Z."/>
            <person name="Gurr S.J."/>
            <person name="Heiman D."/>
            <person name="Heitman J."/>
            <person name="Kosti I."/>
            <person name="Rossi A."/>
            <person name="Saif S."/>
            <person name="Samalova M."/>
            <person name="Saunders C.W."/>
            <person name="Shea T."/>
            <person name="Summerbell R.C."/>
            <person name="Xu J."/>
            <person name="Young S."/>
            <person name="Zeng Q."/>
            <person name="Birren B.W."/>
            <person name="Cuomo C.A."/>
            <person name="White T.C."/>
        </authorList>
    </citation>
    <scope>NUCLEOTIDE SEQUENCE [LARGE SCALE GENOMIC DNA]</scope>
    <source>
        <strain evidence="15">ATCC MYA-4606 / CBS 127.97</strain>
    </source>
</reference>
<dbReference type="VEuPathDB" id="FungiDB:TEQG_05211"/>
<evidence type="ECO:0000256" key="1">
    <source>
        <dbReference type="ARBA" id="ARBA00004123"/>
    </source>
</evidence>
<comment type="similarity">
    <text evidence="3">Belongs to the snRNP SmB/SmN family.</text>
</comment>
<dbReference type="SMART" id="SM00651">
    <property type="entry name" value="Sm"/>
    <property type="match status" value="1"/>
</dbReference>
<dbReference type="GO" id="GO:0005686">
    <property type="term" value="C:U2 snRNP"/>
    <property type="evidence" value="ECO:0007669"/>
    <property type="project" value="TreeGrafter"/>
</dbReference>
<dbReference type="AlphaFoldDB" id="F2PW30"/>
<dbReference type="GO" id="GO:0000398">
    <property type="term" value="P:mRNA splicing, via spliceosome"/>
    <property type="evidence" value="ECO:0007669"/>
    <property type="project" value="TreeGrafter"/>
</dbReference>
<protein>
    <recommendedName>
        <fullName evidence="11">Sm protein B</fullName>
    </recommendedName>
</protein>
<dbReference type="Proteomes" id="UP000009169">
    <property type="component" value="Unassembled WGS sequence"/>
</dbReference>
<comment type="subcellular location">
    <subcellularLocation>
        <location evidence="2">Cytoplasm</location>
    </subcellularLocation>
    <subcellularLocation>
        <location evidence="1">Nucleus</location>
    </subcellularLocation>
</comment>
<dbReference type="InterPro" id="IPR010920">
    <property type="entry name" value="LSM_dom_sf"/>
</dbReference>
<evidence type="ECO:0000256" key="3">
    <source>
        <dbReference type="ARBA" id="ARBA00009123"/>
    </source>
</evidence>
<dbReference type="CDD" id="cd01717">
    <property type="entry name" value="Sm_B"/>
    <property type="match status" value="1"/>
</dbReference>
<dbReference type="GO" id="GO:0005737">
    <property type="term" value="C:cytoplasm"/>
    <property type="evidence" value="ECO:0007669"/>
    <property type="project" value="UniProtKB-SubCell"/>
</dbReference>
<dbReference type="GO" id="GO:0046540">
    <property type="term" value="C:U4/U6 x U5 tri-snRNP complex"/>
    <property type="evidence" value="ECO:0007669"/>
    <property type="project" value="TreeGrafter"/>
</dbReference>
<dbReference type="GO" id="GO:0070990">
    <property type="term" value="F:snRNP binding"/>
    <property type="evidence" value="ECO:0007669"/>
    <property type="project" value="TreeGrafter"/>
</dbReference>
<keyword evidence="6" id="KW-0694">RNA-binding</keyword>
<dbReference type="Pfam" id="PF01423">
    <property type="entry name" value="LSM"/>
    <property type="match status" value="1"/>
</dbReference>
<evidence type="ECO:0000256" key="9">
    <source>
        <dbReference type="ARBA" id="ARBA00023274"/>
    </source>
</evidence>
<dbReference type="SUPFAM" id="SSF50182">
    <property type="entry name" value="Sm-like ribonucleoproteins"/>
    <property type="match status" value="1"/>
</dbReference>
<dbReference type="GO" id="GO:0003723">
    <property type="term" value="F:RNA binding"/>
    <property type="evidence" value="ECO:0007669"/>
    <property type="project" value="UniProtKB-KW"/>
</dbReference>
<dbReference type="FunFam" id="2.30.30.100:FF:000047">
    <property type="entry name" value="Small nuclear ribonucleoprotein SmB, putative"/>
    <property type="match status" value="1"/>
</dbReference>
<dbReference type="Gene3D" id="2.30.30.100">
    <property type="match status" value="1"/>
</dbReference>
<evidence type="ECO:0000256" key="11">
    <source>
        <dbReference type="ARBA" id="ARBA00041355"/>
    </source>
</evidence>
<evidence type="ECO:0000256" key="4">
    <source>
        <dbReference type="ARBA" id="ARBA00022490"/>
    </source>
</evidence>
<dbReference type="InterPro" id="IPR050914">
    <property type="entry name" value="snRNP_SmB/NAA38-like"/>
</dbReference>
<dbReference type="InterPro" id="IPR001163">
    <property type="entry name" value="Sm_dom_euk/arc"/>
</dbReference>